<proteinExistence type="predicted"/>
<dbReference type="AlphaFoldDB" id="A0A517RI77"/>
<dbReference type="InterPro" id="IPR009351">
    <property type="entry name" value="AlkZ-like"/>
</dbReference>
<name>A0A517RI77_9PLAN</name>
<evidence type="ECO:0000313" key="2">
    <source>
        <dbReference type="Proteomes" id="UP000317171"/>
    </source>
</evidence>
<dbReference type="KEGG" id="gaz:Pan241w_36810"/>
<reference evidence="1 2" key="1">
    <citation type="submission" date="2019-02" db="EMBL/GenBank/DDBJ databases">
        <title>Deep-cultivation of Planctomycetes and their phenomic and genomic characterization uncovers novel biology.</title>
        <authorList>
            <person name="Wiegand S."/>
            <person name="Jogler M."/>
            <person name="Boedeker C."/>
            <person name="Pinto D."/>
            <person name="Vollmers J."/>
            <person name="Rivas-Marin E."/>
            <person name="Kohn T."/>
            <person name="Peeters S.H."/>
            <person name="Heuer A."/>
            <person name="Rast P."/>
            <person name="Oberbeckmann S."/>
            <person name="Bunk B."/>
            <person name="Jeske O."/>
            <person name="Meyerdierks A."/>
            <person name="Storesund J.E."/>
            <person name="Kallscheuer N."/>
            <person name="Luecker S."/>
            <person name="Lage O.M."/>
            <person name="Pohl T."/>
            <person name="Merkel B.J."/>
            <person name="Hornburger P."/>
            <person name="Mueller R.-W."/>
            <person name="Bruemmer F."/>
            <person name="Labrenz M."/>
            <person name="Spormann A.M."/>
            <person name="Op den Camp H."/>
            <person name="Overmann J."/>
            <person name="Amann R."/>
            <person name="Jetten M.S.M."/>
            <person name="Mascher T."/>
            <person name="Medema M.H."/>
            <person name="Devos D.P."/>
            <person name="Kaster A.-K."/>
            <person name="Ovreas L."/>
            <person name="Rohde M."/>
            <person name="Galperin M.Y."/>
            <person name="Jogler C."/>
        </authorList>
    </citation>
    <scope>NUCLEOTIDE SEQUENCE [LARGE SCALE GENOMIC DNA]</scope>
    <source>
        <strain evidence="1 2">Pan241w</strain>
    </source>
</reference>
<dbReference type="PANTHER" id="PTHR30528">
    <property type="entry name" value="CYTOPLASMIC PROTEIN"/>
    <property type="match status" value="1"/>
</dbReference>
<keyword evidence="2" id="KW-1185">Reference proteome</keyword>
<dbReference type="Pfam" id="PF06224">
    <property type="entry name" value="AlkZ-like"/>
    <property type="match status" value="1"/>
</dbReference>
<dbReference type="EMBL" id="CP036269">
    <property type="protein sequence ID" value="QDT43579.1"/>
    <property type="molecule type" value="Genomic_DNA"/>
</dbReference>
<accession>A0A517RI77</accession>
<dbReference type="PANTHER" id="PTHR30528:SF0">
    <property type="entry name" value="CYTOPLASMIC PROTEIN"/>
    <property type="match status" value="1"/>
</dbReference>
<dbReference type="RefSeq" id="WP_315940496.1">
    <property type="nucleotide sequence ID" value="NZ_CP036269.1"/>
</dbReference>
<dbReference type="Proteomes" id="UP000317171">
    <property type="component" value="Chromosome"/>
</dbReference>
<gene>
    <name evidence="1" type="ORF">Pan241w_36810</name>
</gene>
<evidence type="ECO:0008006" key="3">
    <source>
        <dbReference type="Google" id="ProtNLM"/>
    </source>
</evidence>
<sequence length="407" mass="47730">MRYCTMLRQVQNEHSLFVSIIYSFRFNKITGMKTIELPLKSAQRLMVASQKLTGPALDPVEIIEHLGYVQIDTISVVERAHHHVFWSRNQKYSPVDLDLLIKSRDAFEYWSHAASYLPMKDYRYSLPLKREFQKRETSWYPKDLKMMKQVLTRIRKEGPLRSKDFEMTKKGKSGWWDWKPAKKALERLFLEGKLEITRREGFQKVYDLPENVIPGTVDTTLPSETDYARYLIQRTLQHHGLATVSEIAYMRKSRTKTTVLTTLDQMLAADEISQVSVEGVEQTYYALKQSLENIPRVGQKIHILSPFDNLVIQRNKLITLFDFEYKIECYVPATKRKYGYFSLPVLQGSRFVARIDCKADRTNQRLMIHSIHYEKNVDQLLLQKIMESKLVAFAKFNGCNAVEYNMK</sequence>
<evidence type="ECO:0000313" key="1">
    <source>
        <dbReference type="EMBL" id="QDT43579.1"/>
    </source>
</evidence>
<organism evidence="1 2">
    <name type="scientific">Gimesia alba</name>
    <dbReference type="NCBI Taxonomy" id="2527973"/>
    <lineage>
        <taxon>Bacteria</taxon>
        <taxon>Pseudomonadati</taxon>
        <taxon>Planctomycetota</taxon>
        <taxon>Planctomycetia</taxon>
        <taxon>Planctomycetales</taxon>
        <taxon>Planctomycetaceae</taxon>
        <taxon>Gimesia</taxon>
    </lineage>
</organism>
<protein>
    <recommendedName>
        <fullName evidence="3">Winged helix DNA-binding domain-containing protein</fullName>
    </recommendedName>
</protein>